<keyword evidence="5" id="KW-0539">Nucleus</keyword>
<evidence type="ECO:0000256" key="1">
    <source>
        <dbReference type="ARBA" id="ARBA00004123"/>
    </source>
</evidence>
<keyword evidence="3" id="KW-0238">DNA-binding</keyword>
<dbReference type="InterPro" id="IPR050655">
    <property type="entry name" value="Plant_B3_domain"/>
</dbReference>
<name>A0A166HBM6_DAUCS</name>
<dbReference type="InterPro" id="IPR015300">
    <property type="entry name" value="DNA-bd_pseudobarrel_sf"/>
</dbReference>
<reference evidence="7" key="1">
    <citation type="journal article" date="2016" name="Nat. Genet.">
        <title>A high-quality carrot genome assembly provides new insights into carotenoid accumulation and asterid genome evolution.</title>
        <authorList>
            <person name="Iorizzo M."/>
            <person name="Ellison S."/>
            <person name="Senalik D."/>
            <person name="Zeng P."/>
            <person name="Satapoomin P."/>
            <person name="Huang J."/>
            <person name="Bowman M."/>
            <person name="Iovene M."/>
            <person name="Sanseverino W."/>
            <person name="Cavagnaro P."/>
            <person name="Yildiz M."/>
            <person name="Macko-Podgorni A."/>
            <person name="Moranska E."/>
            <person name="Grzebelus E."/>
            <person name="Grzebelus D."/>
            <person name="Ashrafi H."/>
            <person name="Zheng Z."/>
            <person name="Cheng S."/>
            <person name="Spooner D."/>
            <person name="Van Deynze A."/>
            <person name="Simon P."/>
        </authorList>
    </citation>
    <scope>NUCLEOTIDE SEQUENCE [LARGE SCALE GENOMIC DNA]</scope>
    <source>
        <tissue evidence="7">Leaf</tissue>
    </source>
</reference>
<evidence type="ECO:0000256" key="5">
    <source>
        <dbReference type="ARBA" id="ARBA00023242"/>
    </source>
</evidence>
<dbReference type="Gene3D" id="2.40.330.10">
    <property type="entry name" value="DNA-binding pseudobarrel domain"/>
    <property type="match status" value="2"/>
</dbReference>
<dbReference type="SUPFAM" id="SSF101936">
    <property type="entry name" value="DNA-binding pseudobarrel domain"/>
    <property type="match status" value="2"/>
</dbReference>
<feature type="domain" description="TF-B3" evidence="6">
    <location>
        <begin position="242"/>
        <end position="340"/>
    </location>
</feature>
<keyword evidence="2" id="KW-0805">Transcription regulation</keyword>
<gene>
    <name evidence="7" type="ORF">DCAR_002705</name>
</gene>
<dbReference type="InterPro" id="IPR003340">
    <property type="entry name" value="B3_DNA-bd"/>
</dbReference>
<dbReference type="PANTHER" id="PTHR31920">
    <property type="entry name" value="B3 DOMAIN-CONTAINING"/>
    <property type="match status" value="1"/>
</dbReference>
<dbReference type="Gramene" id="KZN10049">
    <property type="protein sequence ID" value="KZN10049"/>
    <property type="gene ID" value="DCAR_002705"/>
</dbReference>
<organism evidence="7">
    <name type="scientific">Daucus carota subsp. sativus</name>
    <name type="common">Carrot</name>
    <dbReference type="NCBI Taxonomy" id="79200"/>
    <lineage>
        <taxon>Eukaryota</taxon>
        <taxon>Viridiplantae</taxon>
        <taxon>Streptophyta</taxon>
        <taxon>Embryophyta</taxon>
        <taxon>Tracheophyta</taxon>
        <taxon>Spermatophyta</taxon>
        <taxon>Magnoliopsida</taxon>
        <taxon>eudicotyledons</taxon>
        <taxon>Gunneridae</taxon>
        <taxon>Pentapetalae</taxon>
        <taxon>asterids</taxon>
        <taxon>campanulids</taxon>
        <taxon>Apiales</taxon>
        <taxon>Apiaceae</taxon>
        <taxon>Apioideae</taxon>
        <taxon>Scandiceae</taxon>
        <taxon>Daucinae</taxon>
        <taxon>Daucus</taxon>
        <taxon>Daucus sect. Daucus</taxon>
    </lineage>
</organism>
<dbReference type="CDD" id="cd10017">
    <property type="entry name" value="B3_DNA"/>
    <property type="match status" value="1"/>
</dbReference>
<comment type="caution">
    <text evidence="7">The sequence shown here is derived from an EMBL/GenBank/DDBJ whole genome shotgun (WGS) entry which is preliminary data.</text>
</comment>
<dbReference type="EMBL" id="LNRQ01000001">
    <property type="protein sequence ID" value="KZN10049.1"/>
    <property type="molecule type" value="Genomic_DNA"/>
</dbReference>
<evidence type="ECO:0000313" key="7">
    <source>
        <dbReference type="EMBL" id="KZN10049.1"/>
    </source>
</evidence>
<comment type="subcellular location">
    <subcellularLocation>
        <location evidence="1">Nucleus</location>
    </subcellularLocation>
</comment>
<protein>
    <recommendedName>
        <fullName evidence="6">TF-B3 domain-containing protein</fullName>
    </recommendedName>
</protein>
<dbReference type="AlphaFoldDB" id="A0A166HBM6"/>
<evidence type="ECO:0000259" key="6">
    <source>
        <dbReference type="SMART" id="SM01019"/>
    </source>
</evidence>
<sequence length="344" mass="39685">MDEIPKFVKMLSRDACRSNILDVPRVFTKKYGHRIPTTIKIVLRTGYTLWLDYDKKKSQFFGIKELFSDFSVTGGQLLVFTYSDGFMFDLCIIGVDGGEIQYPPIVHKLQDCSPQNVSIREIGWSFIRGITTGPKVVDEVELPTSFVEHLGRYIPADLEISVSCGVKILGGYNRKEKKINGLSSLCNMVGYRHLNSFNVLLLTYYGREKFTVSAFDSAMVEIFVKVIPAVHVERFAVLEPSFEIVVQPFHLLRYSYGVDIPSKFSKLSDRWDRLDYITVYEGKRCWKLQVRARRHGNRMCIHDGWIKFRSDMRLAVGDVMKFIWQSESIRNFDVLVLKKVQNAD</sequence>
<proteinExistence type="predicted"/>
<evidence type="ECO:0000256" key="2">
    <source>
        <dbReference type="ARBA" id="ARBA00023015"/>
    </source>
</evidence>
<dbReference type="SMART" id="SM01019">
    <property type="entry name" value="B3"/>
    <property type="match status" value="2"/>
</dbReference>
<dbReference type="GO" id="GO:0005634">
    <property type="term" value="C:nucleus"/>
    <property type="evidence" value="ECO:0007669"/>
    <property type="project" value="UniProtKB-SubCell"/>
</dbReference>
<evidence type="ECO:0000256" key="4">
    <source>
        <dbReference type="ARBA" id="ARBA00023163"/>
    </source>
</evidence>
<evidence type="ECO:0000256" key="3">
    <source>
        <dbReference type="ARBA" id="ARBA00023125"/>
    </source>
</evidence>
<dbReference type="GO" id="GO:0003677">
    <property type="term" value="F:DNA binding"/>
    <property type="evidence" value="ECO:0007669"/>
    <property type="project" value="UniProtKB-KW"/>
</dbReference>
<dbReference type="PANTHER" id="PTHR31920:SF135">
    <property type="entry name" value="B3 DOMAIN-CONTAINING PROTEIN OS03G0621600-RELATED"/>
    <property type="match status" value="1"/>
</dbReference>
<accession>A0A166HBM6</accession>
<keyword evidence="4" id="KW-0804">Transcription</keyword>
<feature type="domain" description="TF-B3" evidence="6">
    <location>
        <begin position="7"/>
        <end position="96"/>
    </location>
</feature>